<reference evidence="6 7" key="1">
    <citation type="submission" date="2016-02" db="EMBL/GenBank/DDBJ databases">
        <title>Complete genome sequence of Halocynthiibacter arcticus PAMC 20958t from arctic marine sediment.</title>
        <authorList>
            <person name="Lee Y.M."/>
            <person name="Baek K."/>
            <person name="Lee H.K."/>
            <person name="Shin S.C."/>
        </authorList>
    </citation>
    <scope>NUCLEOTIDE SEQUENCE [LARGE SCALE GENOMIC DNA]</scope>
    <source>
        <strain evidence="6">PAMC 20958</strain>
    </source>
</reference>
<dbReference type="EMBL" id="CP014327">
    <property type="protein sequence ID" value="AML50197.1"/>
    <property type="molecule type" value="Genomic_DNA"/>
</dbReference>
<evidence type="ECO:0000256" key="2">
    <source>
        <dbReference type="ARBA" id="ARBA00022679"/>
    </source>
</evidence>
<dbReference type="NCBIfam" id="TIGR03071">
    <property type="entry name" value="couple_hipA"/>
    <property type="match status" value="1"/>
</dbReference>
<keyword evidence="7" id="KW-1185">Reference proteome</keyword>
<evidence type="ECO:0000259" key="5">
    <source>
        <dbReference type="Pfam" id="PF13657"/>
    </source>
</evidence>
<keyword evidence="3" id="KW-0418">Kinase</keyword>
<evidence type="ECO:0008006" key="8">
    <source>
        <dbReference type="Google" id="ProtNLM"/>
    </source>
</evidence>
<comment type="similarity">
    <text evidence="1">Belongs to the HipA Ser/Thr kinase family.</text>
</comment>
<dbReference type="Pfam" id="PF07804">
    <property type="entry name" value="HipA_C"/>
    <property type="match status" value="1"/>
</dbReference>
<gene>
    <name evidence="6" type="ORF">RC74_01970</name>
</gene>
<evidence type="ECO:0000313" key="7">
    <source>
        <dbReference type="Proteomes" id="UP000070371"/>
    </source>
</evidence>
<evidence type="ECO:0000256" key="1">
    <source>
        <dbReference type="ARBA" id="ARBA00010164"/>
    </source>
</evidence>
<accession>A0A126UWE2</accession>
<dbReference type="PANTHER" id="PTHR37419:SF1">
    <property type="entry name" value="SERINE_THREONINE-PROTEIN KINASE TOXIN HIPA"/>
    <property type="match status" value="1"/>
</dbReference>
<dbReference type="STRING" id="1579316.RC74_01970"/>
<sequence>MTLQVWVNDSKVGTLDRHGSGTTFVYDQGVQPSNAISLNMPVRTASYDHPYGLLPVFDTNMPEGLLLDNLRRELSKAYGHADAYDILSETGKNQIGRVRVLKAGEEPQRKPSIRSIQEVLEAEATEAFVTDMFRKYGLRSGVSGAMPKVLLEEEVDSFFDPEKQRITIETQDYILKFDAADYPGLSLNEYHCLKVARLAGNKTAECYLGKHGRTLAVQRFDNLDGHRSGFEDLASLNAMTSEEKYSGTIEKALFATIKNFSAENAKQNLNELYRQIVTSIALRNGDAHLKNYAVLFDDAEKGPFTLAPAYDIVTTKAYIASDMMAATYGGSKRWPKPKAVEQMAIRAMLTSQQAKAIISEVGAAVKEAMPAMIEDFKRFEMLEVGLRVAACWNEGVTESLGMDPIDFDYMTDERSS</sequence>
<name>A0A126UWE2_9RHOB</name>
<dbReference type="Pfam" id="PF13657">
    <property type="entry name" value="Couple_hipA"/>
    <property type="match status" value="1"/>
</dbReference>
<feature type="domain" description="HipA-like C-terminal" evidence="4">
    <location>
        <begin position="141"/>
        <end position="368"/>
    </location>
</feature>
<evidence type="ECO:0000256" key="3">
    <source>
        <dbReference type="ARBA" id="ARBA00022777"/>
    </source>
</evidence>
<proteinExistence type="inferred from homology"/>
<evidence type="ECO:0000313" key="6">
    <source>
        <dbReference type="EMBL" id="AML50197.1"/>
    </source>
</evidence>
<dbReference type="KEGG" id="hat:RC74_01970"/>
<dbReference type="AlphaFoldDB" id="A0A126UWE2"/>
<dbReference type="PANTHER" id="PTHR37419">
    <property type="entry name" value="SERINE/THREONINE-PROTEIN KINASE TOXIN HIPA"/>
    <property type="match status" value="1"/>
</dbReference>
<protein>
    <recommendedName>
        <fullName evidence="8">Phosphatidylinositol kinase</fullName>
    </recommendedName>
</protein>
<dbReference type="GO" id="GO:0004674">
    <property type="term" value="F:protein serine/threonine kinase activity"/>
    <property type="evidence" value="ECO:0007669"/>
    <property type="project" value="TreeGrafter"/>
</dbReference>
<dbReference type="Gene3D" id="1.10.1070.20">
    <property type="match status" value="1"/>
</dbReference>
<dbReference type="InterPro" id="IPR052028">
    <property type="entry name" value="HipA_Ser/Thr_kinase"/>
</dbReference>
<evidence type="ECO:0000259" key="4">
    <source>
        <dbReference type="Pfam" id="PF07804"/>
    </source>
</evidence>
<dbReference type="GO" id="GO:0005829">
    <property type="term" value="C:cytosol"/>
    <property type="evidence" value="ECO:0007669"/>
    <property type="project" value="TreeGrafter"/>
</dbReference>
<dbReference type="InterPro" id="IPR012893">
    <property type="entry name" value="HipA-like_C"/>
</dbReference>
<keyword evidence="2" id="KW-0808">Transferase</keyword>
<organism evidence="6 7">
    <name type="scientific">Falsihalocynthiibacter arcticus</name>
    <dbReference type="NCBI Taxonomy" id="1579316"/>
    <lineage>
        <taxon>Bacteria</taxon>
        <taxon>Pseudomonadati</taxon>
        <taxon>Pseudomonadota</taxon>
        <taxon>Alphaproteobacteria</taxon>
        <taxon>Rhodobacterales</taxon>
        <taxon>Roseobacteraceae</taxon>
        <taxon>Falsihalocynthiibacter</taxon>
    </lineage>
</organism>
<feature type="domain" description="HipA N-terminal subdomain 1" evidence="5">
    <location>
        <begin position="3"/>
        <end position="100"/>
    </location>
</feature>
<dbReference type="Proteomes" id="UP000070371">
    <property type="component" value="Chromosome"/>
</dbReference>
<dbReference type="InterPro" id="IPR017508">
    <property type="entry name" value="HipA_N1"/>
</dbReference>